<dbReference type="Proteomes" id="UP000276733">
    <property type="component" value="Unassembled WGS sequence"/>
</dbReference>
<reference evidence="1 2" key="1">
    <citation type="submission" date="2018-11" db="EMBL/GenBank/DDBJ databases">
        <authorList>
            <consortium name="Pathogen Informatics"/>
        </authorList>
    </citation>
    <scope>NUCLEOTIDE SEQUENCE [LARGE SCALE GENOMIC DNA]</scope>
    <source>
        <strain evidence="1 2">NCTC11458</strain>
    </source>
</reference>
<accession>A0A7Z8YCX7</accession>
<organism evidence="1 2">
    <name type="scientific">Capnocytophaga ochracea</name>
    <dbReference type="NCBI Taxonomy" id="1018"/>
    <lineage>
        <taxon>Bacteria</taxon>
        <taxon>Pseudomonadati</taxon>
        <taxon>Bacteroidota</taxon>
        <taxon>Flavobacteriia</taxon>
        <taxon>Flavobacteriales</taxon>
        <taxon>Flavobacteriaceae</taxon>
        <taxon>Capnocytophaga</taxon>
    </lineage>
</organism>
<evidence type="ECO:0000313" key="2">
    <source>
        <dbReference type="Proteomes" id="UP000276733"/>
    </source>
</evidence>
<comment type="caution">
    <text evidence="1">The sequence shown here is derived from an EMBL/GenBank/DDBJ whole genome shotgun (WGS) entry which is preliminary data.</text>
</comment>
<evidence type="ECO:0000313" key="1">
    <source>
        <dbReference type="EMBL" id="VDG81145.1"/>
    </source>
</evidence>
<sequence>MVETTPITTNGEVLLPIFYTNAPQHTDSFNGGWGQVLHFLTGGEENGARYDSNGDYIGPAYNQGGGLLEWVSVGAVKGSLALVKFSSEIAQAQKMAKATKVVQASHKGTKLLNQYNSVESLIKGAGKLSRVKGGMQGFVKGDGASVFKALTQNAKMQSNGQYLLSNGVQIGYHYSKTTGAYTIHITPTAGEMIKIRFVK</sequence>
<gene>
    <name evidence="1" type="ORF">NCTC11458_00428</name>
</gene>
<proteinExistence type="predicted"/>
<protein>
    <submittedName>
        <fullName evidence="1">Uncharacterized protein</fullName>
    </submittedName>
</protein>
<dbReference type="EMBL" id="UYIQ01000001">
    <property type="protein sequence ID" value="VDG81145.1"/>
    <property type="molecule type" value="Genomic_DNA"/>
</dbReference>
<dbReference type="RefSeq" id="WP_181830984.1">
    <property type="nucleotide sequence ID" value="NZ_UYIQ01000001.1"/>
</dbReference>
<dbReference type="AlphaFoldDB" id="A0A7Z8YCX7"/>
<name>A0A7Z8YCX7_CAPOC</name>